<evidence type="ECO:0000313" key="3">
    <source>
        <dbReference type="Proteomes" id="UP000253209"/>
    </source>
</evidence>
<gene>
    <name evidence="2" type="ORF">DJ568_06970</name>
</gene>
<accession>A0A367GSN9</accession>
<comment type="caution">
    <text evidence="2">The sequence shown here is derived from an EMBL/GenBank/DDBJ whole genome shotgun (WGS) entry which is preliminary data.</text>
</comment>
<dbReference type="Gene3D" id="2.120.10.30">
    <property type="entry name" value="TolB, C-terminal domain"/>
    <property type="match status" value="1"/>
</dbReference>
<dbReference type="Proteomes" id="UP000253209">
    <property type="component" value="Unassembled WGS sequence"/>
</dbReference>
<reference evidence="2 3" key="1">
    <citation type="submission" date="2018-05" db="EMBL/GenBank/DDBJ databases">
        <title>Mucilaginibacter hurinus sp. nov., isolated from briquette warehouse soil.</title>
        <authorList>
            <person name="Choi L."/>
        </authorList>
    </citation>
    <scope>NUCLEOTIDE SEQUENCE [LARGE SCALE GENOMIC DNA]</scope>
    <source>
        <strain evidence="2 3">ZR32</strain>
    </source>
</reference>
<evidence type="ECO:0000259" key="1">
    <source>
        <dbReference type="Pfam" id="PF07995"/>
    </source>
</evidence>
<dbReference type="InterPro" id="IPR011041">
    <property type="entry name" value="Quinoprot_gluc/sorb_DH_b-prop"/>
</dbReference>
<dbReference type="PANTHER" id="PTHR19328:SF75">
    <property type="entry name" value="ALDOSE SUGAR DEHYDROGENASE YLII"/>
    <property type="match status" value="1"/>
</dbReference>
<proteinExistence type="predicted"/>
<dbReference type="PANTHER" id="PTHR19328">
    <property type="entry name" value="HEDGEHOG-INTERACTING PROTEIN"/>
    <property type="match status" value="1"/>
</dbReference>
<sequence>MKRYCIPTILLAAIIFISCQRIVDNTVKPDDDGPALKLANANVTVKTIYTGLNNPWGMVWLPEGYLLVTEKAGDVLIFKDDKFTGKKLVGLPPVKNAGQGGLMDIKLHPDYKTNGWIYITYSKPVDGGVTTAVARFKLKLNQVTDLEDIFTAKPYIRATHHFGSRIVFDKDKYLYVSVGERGTEPKVQQLDNDHGKIHRIYDDGRVPADNPFVNTAGASKSIWTYGHRNPQGMVYDAANNRLWEVEHGPKGGDELNLIQKGKNYGWPIATYGVNYDGSIITPNKELPGVENPKHYWVPSIGPCGMTIITGNKYAGAKGNLLVGALALTHLNRITLTGTTFKSEDRMLQGQGRFRYAAESPEGYVYAISEGPGKLIKFIPVK</sequence>
<feature type="domain" description="Glucose/Sorbosone dehydrogenase" evidence="1">
    <location>
        <begin position="52"/>
        <end position="375"/>
    </location>
</feature>
<name>A0A367GSN9_9SPHI</name>
<dbReference type="InterPro" id="IPR011042">
    <property type="entry name" value="6-blade_b-propeller_TolB-like"/>
</dbReference>
<organism evidence="2 3">
    <name type="scientific">Mucilaginibacter hurinus</name>
    <dbReference type="NCBI Taxonomy" id="2201324"/>
    <lineage>
        <taxon>Bacteria</taxon>
        <taxon>Pseudomonadati</taxon>
        <taxon>Bacteroidota</taxon>
        <taxon>Sphingobacteriia</taxon>
        <taxon>Sphingobacteriales</taxon>
        <taxon>Sphingobacteriaceae</taxon>
        <taxon>Mucilaginibacter</taxon>
    </lineage>
</organism>
<dbReference type="Pfam" id="PF07995">
    <property type="entry name" value="GSDH"/>
    <property type="match status" value="1"/>
</dbReference>
<protein>
    <submittedName>
        <fullName evidence="2">PQQ-dependent sugar dehydrogenase</fullName>
    </submittedName>
</protein>
<keyword evidence="3" id="KW-1185">Reference proteome</keyword>
<dbReference type="OrthoDB" id="9770043at2"/>
<evidence type="ECO:0000313" key="2">
    <source>
        <dbReference type="EMBL" id="RCH55771.1"/>
    </source>
</evidence>
<dbReference type="SUPFAM" id="SSF50952">
    <property type="entry name" value="Soluble quinoprotein glucose dehydrogenase"/>
    <property type="match status" value="1"/>
</dbReference>
<dbReference type="InterPro" id="IPR012938">
    <property type="entry name" value="Glc/Sorbosone_DH"/>
</dbReference>
<dbReference type="PROSITE" id="PS51257">
    <property type="entry name" value="PROKAR_LIPOPROTEIN"/>
    <property type="match status" value="1"/>
</dbReference>
<dbReference type="EMBL" id="QGDC01000003">
    <property type="protein sequence ID" value="RCH55771.1"/>
    <property type="molecule type" value="Genomic_DNA"/>
</dbReference>
<dbReference type="AlphaFoldDB" id="A0A367GSN9"/>